<name>B8F9P5_DESAL</name>
<dbReference type="Proteomes" id="UP000000739">
    <property type="component" value="Chromosome"/>
</dbReference>
<sequence length="91" mass="10115">MDTPLDYLMEAASGFEPENNEFAALTKKLNFKENTNKEKDFKADEECGLLEIEKHASGGEIFEKSRPLGNPGQLPFKHKRYALNVGGLQGA</sequence>
<gene>
    <name evidence="1" type="ordered locus">Dalk_1288</name>
</gene>
<dbReference type="RefSeq" id="WP_012610427.1">
    <property type="nucleotide sequence ID" value="NC_011768.1"/>
</dbReference>
<dbReference type="KEGG" id="dal:Dalk_1288"/>
<proteinExistence type="predicted"/>
<dbReference type="AlphaFoldDB" id="B8F9P5"/>
<organism evidence="1 2">
    <name type="scientific">Desulfatibacillum aliphaticivorans</name>
    <dbReference type="NCBI Taxonomy" id="218208"/>
    <lineage>
        <taxon>Bacteria</taxon>
        <taxon>Pseudomonadati</taxon>
        <taxon>Thermodesulfobacteriota</taxon>
        <taxon>Desulfobacteria</taxon>
        <taxon>Desulfobacterales</taxon>
        <taxon>Desulfatibacillaceae</taxon>
        <taxon>Desulfatibacillum</taxon>
    </lineage>
</organism>
<protein>
    <submittedName>
        <fullName evidence="1">Uncharacterized protein</fullName>
    </submittedName>
</protein>
<keyword evidence="2" id="KW-1185">Reference proteome</keyword>
<accession>B8F9P5</accession>
<evidence type="ECO:0000313" key="2">
    <source>
        <dbReference type="Proteomes" id="UP000000739"/>
    </source>
</evidence>
<reference evidence="1 2" key="1">
    <citation type="journal article" date="2012" name="Environ. Microbiol.">
        <title>The genome sequence of Desulfatibacillum alkenivorans AK-01: a blueprint for anaerobic alkane oxidation.</title>
        <authorList>
            <person name="Callaghan A.V."/>
            <person name="Morris B.E."/>
            <person name="Pereira I.A."/>
            <person name="McInerney M.J."/>
            <person name="Austin R.N."/>
            <person name="Groves J.T."/>
            <person name="Kukor J.J."/>
            <person name="Suflita J.M."/>
            <person name="Young L.Y."/>
            <person name="Zylstra G.J."/>
            <person name="Wawrik B."/>
        </authorList>
    </citation>
    <scope>NUCLEOTIDE SEQUENCE [LARGE SCALE GENOMIC DNA]</scope>
    <source>
        <strain evidence="1 2">AK-01</strain>
    </source>
</reference>
<evidence type="ECO:0000313" key="1">
    <source>
        <dbReference type="EMBL" id="ACL02991.1"/>
    </source>
</evidence>
<dbReference type="HOGENOM" id="CLU_2422078_0_0_7"/>
<dbReference type="EMBL" id="CP001322">
    <property type="protein sequence ID" value="ACL02991.1"/>
    <property type="molecule type" value="Genomic_DNA"/>
</dbReference>